<dbReference type="HOGENOM" id="CLU_1987896_0_0_5"/>
<reference evidence="2 3" key="1">
    <citation type="submission" date="2012-04" db="EMBL/GenBank/DDBJ databases">
        <title>The Genome Sequence of Afipia broomeae ATCC 49717.</title>
        <authorList>
            <consortium name="The Broad Institute Genome Sequencing Platform"/>
            <person name="Earl A."/>
            <person name="Ward D."/>
            <person name="Feldgarden M."/>
            <person name="Gevers D."/>
            <person name="Huys G."/>
            <person name="Walker B."/>
            <person name="Young S.K."/>
            <person name="Zeng Q."/>
            <person name="Gargeya S."/>
            <person name="Fitzgerald M."/>
            <person name="Haas B."/>
            <person name="Abouelleil A."/>
            <person name="Alvarado L."/>
            <person name="Arachchi H.M."/>
            <person name="Berlin A."/>
            <person name="Chapman S.B."/>
            <person name="Goldberg J."/>
            <person name="Griggs A."/>
            <person name="Gujja S."/>
            <person name="Hansen M."/>
            <person name="Howarth C."/>
            <person name="Imamovic A."/>
            <person name="Larimer J."/>
            <person name="McCowen C."/>
            <person name="Montmayeur A."/>
            <person name="Murphy C."/>
            <person name="Neiman D."/>
            <person name="Pearson M."/>
            <person name="Priest M."/>
            <person name="Roberts A."/>
            <person name="Saif S."/>
            <person name="Shea T."/>
            <person name="Sisk P."/>
            <person name="Sykes S."/>
            <person name="Wortman J."/>
            <person name="Nusbaum C."/>
            <person name="Birren B."/>
        </authorList>
    </citation>
    <scope>NUCLEOTIDE SEQUENCE [LARGE SCALE GENOMIC DNA]</scope>
    <source>
        <strain evidence="2 3">ATCC 49717</strain>
    </source>
</reference>
<name>K8P4E1_9BRAD</name>
<feature type="transmembrane region" description="Helical" evidence="1">
    <location>
        <begin position="73"/>
        <end position="94"/>
    </location>
</feature>
<sequence>MPVATVVDQERDHRPHVLLQGAGNGILTIARGTLPLTIIGPDNYAYRLGLIGAPSRIAQPLAPLAFGLLLEPLGRGVVLVSAGLSLSALVALLLQQSIDNNCNSLRLPTVGDRHNVRPCHPDQPV</sequence>
<accession>K8P4E1</accession>
<protein>
    <submittedName>
        <fullName evidence="2">Uncharacterized protein</fullName>
    </submittedName>
</protein>
<evidence type="ECO:0000313" key="2">
    <source>
        <dbReference type="EMBL" id="EKS34545.1"/>
    </source>
</evidence>
<proteinExistence type="predicted"/>
<organism evidence="2 3">
    <name type="scientific">Afipia broomeae ATCC 49717</name>
    <dbReference type="NCBI Taxonomy" id="883078"/>
    <lineage>
        <taxon>Bacteria</taxon>
        <taxon>Pseudomonadati</taxon>
        <taxon>Pseudomonadota</taxon>
        <taxon>Alphaproteobacteria</taxon>
        <taxon>Hyphomicrobiales</taxon>
        <taxon>Nitrobacteraceae</taxon>
        <taxon>Afipia</taxon>
    </lineage>
</organism>
<dbReference type="Proteomes" id="UP000001096">
    <property type="component" value="Unassembled WGS sequence"/>
</dbReference>
<keyword evidence="1" id="KW-0472">Membrane</keyword>
<dbReference type="eggNOG" id="COG2814">
    <property type="taxonomic scope" value="Bacteria"/>
</dbReference>
<dbReference type="InterPro" id="IPR036259">
    <property type="entry name" value="MFS_trans_sf"/>
</dbReference>
<keyword evidence="3" id="KW-1185">Reference proteome</keyword>
<gene>
    <name evidence="2" type="ORF">HMPREF9695_04455</name>
</gene>
<keyword evidence="1" id="KW-0812">Transmembrane</keyword>
<evidence type="ECO:0000313" key="3">
    <source>
        <dbReference type="Proteomes" id="UP000001096"/>
    </source>
</evidence>
<dbReference type="PATRIC" id="fig|883078.3.peg.4599"/>
<dbReference type="AlphaFoldDB" id="K8P4E1"/>
<keyword evidence="1" id="KW-1133">Transmembrane helix</keyword>
<comment type="caution">
    <text evidence="2">The sequence shown here is derived from an EMBL/GenBank/DDBJ whole genome shotgun (WGS) entry which is preliminary data.</text>
</comment>
<dbReference type="SUPFAM" id="SSF103473">
    <property type="entry name" value="MFS general substrate transporter"/>
    <property type="match status" value="1"/>
</dbReference>
<evidence type="ECO:0000256" key="1">
    <source>
        <dbReference type="SAM" id="Phobius"/>
    </source>
</evidence>
<dbReference type="EMBL" id="AGWX01000005">
    <property type="protein sequence ID" value="EKS34545.1"/>
    <property type="molecule type" value="Genomic_DNA"/>
</dbReference>